<evidence type="ECO:0000256" key="7">
    <source>
        <dbReference type="ARBA" id="ARBA00023098"/>
    </source>
</evidence>
<keyword evidence="5" id="KW-0746">Sphingolipid metabolism</keyword>
<dbReference type="InterPro" id="IPR045221">
    <property type="entry name" value="Sphingomyelin_synth-like"/>
</dbReference>
<evidence type="ECO:0000256" key="10">
    <source>
        <dbReference type="SAM" id="Phobius"/>
    </source>
</evidence>
<dbReference type="Proteomes" id="UP001158576">
    <property type="component" value="Chromosome 2"/>
</dbReference>
<feature type="transmembrane region" description="Helical" evidence="10">
    <location>
        <begin position="84"/>
        <end position="101"/>
    </location>
</feature>
<evidence type="ECO:0000256" key="3">
    <source>
        <dbReference type="ARBA" id="ARBA00022679"/>
    </source>
</evidence>
<evidence type="ECO:0000256" key="9">
    <source>
        <dbReference type="ARBA" id="ARBA00049904"/>
    </source>
</evidence>
<name>A0ABN7T4H7_OIKDI</name>
<keyword evidence="3" id="KW-0808">Transferase</keyword>
<feature type="transmembrane region" description="Helical" evidence="10">
    <location>
        <begin position="52"/>
        <end position="72"/>
    </location>
</feature>
<dbReference type="EMBL" id="OU015567">
    <property type="protein sequence ID" value="CAG5110509.1"/>
    <property type="molecule type" value="Genomic_DNA"/>
</dbReference>
<accession>A0ABN7T4H7</accession>
<dbReference type="PANTHER" id="PTHR21290">
    <property type="entry name" value="SPHINGOMYELIN SYNTHETASE"/>
    <property type="match status" value="1"/>
</dbReference>
<comment type="catalytic activity">
    <reaction evidence="9">
        <text>an N-acylsphing-4-enine + a 1,2-diacyl-sn-glycero-3-phosphoethanolamine = an N-acylsphing-4-enine 1-phosphoethanolamine + a 1,2-diacyl-sn-glycerol</text>
        <dbReference type="Rhea" id="RHEA:36079"/>
        <dbReference type="ChEBI" id="CHEBI:17815"/>
        <dbReference type="ChEBI" id="CHEBI:52639"/>
        <dbReference type="ChEBI" id="CHEBI:64612"/>
        <dbReference type="ChEBI" id="CHEBI:73203"/>
    </reaction>
    <physiologicalReaction direction="left-to-right" evidence="9">
        <dbReference type="Rhea" id="RHEA:36080"/>
    </physiologicalReaction>
</comment>
<feature type="domain" description="Sphingomyelin synthase-like" evidence="11">
    <location>
        <begin position="149"/>
        <end position="221"/>
    </location>
</feature>
<sequence>MMMIWAISGVYVNAFVEIYLHETVFGPNQLEYEPLWDIYELFGEERNGIDGLFSFTERAMLFFLICYIFLLALSPNRQVIIRRFCFLGGLIYFYRALFISVTTLPPTRKLVGECSRPQTSGTIGELLIRTFFFVLTGGFKMNQDGNNICGGYLFSGHTSIIILFSRFVCNYSSKKLPRSFKYGLKVLEVLSIVCIILAHEHYTIDIITAWFLMTREMWIYTSLLQTQDENLNENIALTNVWWSSFFEWIEEDLPRDEFYLPKENF</sequence>
<evidence type="ECO:0000256" key="5">
    <source>
        <dbReference type="ARBA" id="ARBA00022919"/>
    </source>
</evidence>
<keyword evidence="13" id="KW-1185">Reference proteome</keyword>
<keyword evidence="8 10" id="KW-0472">Membrane</keyword>
<proteinExistence type="inferred from homology"/>
<evidence type="ECO:0000256" key="1">
    <source>
        <dbReference type="ARBA" id="ARBA00004141"/>
    </source>
</evidence>
<keyword evidence="6 10" id="KW-1133">Transmembrane helix</keyword>
<protein>
    <submittedName>
        <fullName evidence="12">Oidioi.mRNA.OKI2018_I69.chr2.g4907.t1.cds</fullName>
    </submittedName>
</protein>
<reference evidence="12 13" key="1">
    <citation type="submission" date="2021-04" db="EMBL/GenBank/DDBJ databases">
        <authorList>
            <person name="Bliznina A."/>
        </authorList>
    </citation>
    <scope>NUCLEOTIDE SEQUENCE [LARGE SCALE GENOMIC DNA]</scope>
</reference>
<organism evidence="12 13">
    <name type="scientific">Oikopleura dioica</name>
    <name type="common">Tunicate</name>
    <dbReference type="NCBI Taxonomy" id="34765"/>
    <lineage>
        <taxon>Eukaryota</taxon>
        <taxon>Metazoa</taxon>
        <taxon>Chordata</taxon>
        <taxon>Tunicata</taxon>
        <taxon>Appendicularia</taxon>
        <taxon>Copelata</taxon>
        <taxon>Oikopleuridae</taxon>
        <taxon>Oikopleura</taxon>
    </lineage>
</organism>
<dbReference type="PANTHER" id="PTHR21290:SF27">
    <property type="entry name" value="PHOSPHATIDYLCHOLINE:CERAMIDE CHOLINEPHOSPHOTRANSFERASE 1"/>
    <property type="match status" value="1"/>
</dbReference>
<evidence type="ECO:0000256" key="8">
    <source>
        <dbReference type="ARBA" id="ARBA00023136"/>
    </source>
</evidence>
<feature type="transmembrane region" description="Helical" evidence="10">
    <location>
        <begin position="189"/>
        <end position="212"/>
    </location>
</feature>
<dbReference type="InterPro" id="IPR025749">
    <property type="entry name" value="Sphingomyelin_synth-like_dom"/>
</dbReference>
<keyword evidence="4 10" id="KW-0812">Transmembrane</keyword>
<evidence type="ECO:0000313" key="13">
    <source>
        <dbReference type="Proteomes" id="UP001158576"/>
    </source>
</evidence>
<evidence type="ECO:0000256" key="6">
    <source>
        <dbReference type="ARBA" id="ARBA00022989"/>
    </source>
</evidence>
<dbReference type="Pfam" id="PF14360">
    <property type="entry name" value="PAP2_C"/>
    <property type="match status" value="1"/>
</dbReference>
<evidence type="ECO:0000256" key="2">
    <source>
        <dbReference type="ARBA" id="ARBA00005441"/>
    </source>
</evidence>
<evidence type="ECO:0000259" key="11">
    <source>
        <dbReference type="Pfam" id="PF14360"/>
    </source>
</evidence>
<gene>
    <name evidence="12" type="ORF">OKIOD_LOCUS13672</name>
</gene>
<comment type="similarity">
    <text evidence="2">Belongs to the sphingomyelin synthase family.</text>
</comment>
<feature type="transmembrane region" description="Helical" evidence="10">
    <location>
        <begin position="151"/>
        <end position="169"/>
    </location>
</feature>
<evidence type="ECO:0000313" key="12">
    <source>
        <dbReference type="EMBL" id="CAG5110509.1"/>
    </source>
</evidence>
<evidence type="ECO:0000256" key="4">
    <source>
        <dbReference type="ARBA" id="ARBA00022692"/>
    </source>
</evidence>
<comment type="subcellular location">
    <subcellularLocation>
        <location evidence="1">Membrane</location>
        <topology evidence="1">Multi-pass membrane protein</topology>
    </subcellularLocation>
</comment>
<keyword evidence="7" id="KW-0443">Lipid metabolism</keyword>